<comment type="caution">
    <text evidence="2">The sequence shown here is derived from an EMBL/GenBank/DDBJ whole genome shotgun (WGS) entry which is preliminary data.</text>
</comment>
<dbReference type="Proteomes" id="UP000789570">
    <property type="component" value="Unassembled WGS sequence"/>
</dbReference>
<organism evidence="2 3">
    <name type="scientific">Funneliformis caledonium</name>
    <dbReference type="NCBI Taxonomy" id="1117310"/>
    <lineage>
        <taxon>Eukaryota</taxon>
        <taxon>Fungi</taxon>
        <taxon>Fungi incertae sedis</taxon>
        <taxon>Mucoromycota</taxon>
        <taxon>Glomeromycotina</taxon>
        <taxon>Glomeromycetes</taxon>
        <taxon>Glomerales</taxon>
        <taxon>Glomeraceae</taxon>
        <taxon>Funneliformis</taxon>
    </lineage>
</organism>
<feature type="region of interest" description="Disordered" evidence="1">
    <location>
        <begin position="1"/>
        <end position="52"/>
    </location>
</feature>
<keyword evidence="3" id="KW-1185">Reference proteome</keyword>
<proteinExistence type="predicted"/>
<evidence type="ECO:0000313" key="2">
    <source>
        <dbReference type="EMBL" id="CAG8758738.1"/>
    </source>
</evidence>
<name>A0A9N9NT77_9GLOM</name>
<accession>A0A9N9NT77</accession>
<reference evidence="2" key="1">
    <citation type="submission" date="2021-06" db="EMBL/GenBank/DDBJ databases">
        <authorList>
            <person name="Kallberg Y."/>
            <person name="Tangrot J."/>
            <person name="Rosling A."/>
        </authorList>
    </citation>
    <scope>NUCLEOTIDE SEQUENCE</scope>
    <source>
        <strain evidence="2">UK204</strain>
    </source>
</reference>
<gene>
    <name evidence="2" type="ORF">FCALED_LOCUS16785</name>
</gene>
<feature type="non-terminal residue" evidence="2">
    <location>
        <position position="52"/>
    </location>
</feature>
<feature type="non-terminal residue" evidence="2">
    <location>
        <position position="1"/>
    </location>
</feature>
<evidence type="ECO:0000256" key="1">
    <source>
        <dbReference type="SAM" id="MobiDB-lite"/>
    </source>
</evidence>
<feature type="compositionally biased region" description="Acidic residues" evidence="1">
    <location>
        <begin position="41"/>
        <end position="52"/>
    </location>
</feature>
<sequence>YKMGPKKITRVVNTKPKNLHRFDPRTVKQPEASGSSTNPETFEELSALDEGI</sequence>
<protein>
    <submittedName>
        <fullName evidence="2">1000_t:CDS:1</fullName>
    </submittedName>
</protein>
<dbReference type="EMBL" id="CAJVPQ010021594">
    <property type="protein sequence ID" value="CAG8758738.1"/>
    <property type="molecule type" value="Genomic_DNA"/>
</dbReference>
<dbReference type="AlphaFoldDB" id="A0A9N9NT77"/>
<evidence type="ECO:0000313" key="3">
    <source>
        <dbReference type="Proteomes" id="UP000789570"/>
    </source>
</evidence>